<feature type="coiled-coil region" evidence="1">
    <location>
        <begin position="61"/>
        <end position="98"/>
    </location>
</feature>
<dbReference type="InterPro" id="IPR003029">
    <property type="entry name" value="S1_domain"/>
</dbReference>
<dbReference type="FunFam" id="2.40.50.140:FF:000051">
    <property type="entry name" value="RNA-binding transcriptional accessory protein"/>
    <property type="match status" value="1"/>
</dbReference>
<dbReference type="InterPro" id="IPR012337">
    <property type="entry name" value="RNaseH-like_sf"/>
</dbReference>
<dbReference type="Gene3D" id="1.10.10.650">
    <property type="entry name" value="RuvA domain 2-like"/>
    <property type="match status" value="1"/>
</dbReference>
<dbReference type="Pfam" id="PF16921">
    <property type="entry name" value="Tex_YqgF"/>
    <property type="match status" value="1"/>
</dbReference>
<proteinExistence type="predicted"/>
<dbReference type="SMART" id="SM00316">
    <property type="entry name" value="S1"/>
    <property type="match status" value="1"/>
</dbReference>
<dbReference type="SUPFAM" id="SSF158832">
    <property type="entry name" value="Tex N-terminal region-like"/>
    <property type="match status" value="1"/>
</dbReference>
<dbReference type="CDD" id="cd05685">
    <property type="entry name" value="S1_Tex"/>
    <property type="match status" value="1"/>
</dbReference>
<dbReference type="InterPro" id="IPR023319">
    <property type="entry name" value="Tex-like_HTH_dom_sf"/>
</dbReference>
<dbReference type="InterPro" id="IPR023323">
    <property type="entry name" value="Tex-like_dom_sf"/>
</dbReference>
<dbReference type="Pfam" id="PF17674">
    <property type="entry name" value="HHH_9"/>
    <property type="match status" value="1"/>
</dbReference>
<dbReference type="InterPro" id="IPR055179">
    <property type="entry name" value="Tex-like_central_region"/>
</dbReference>
<accession>B1C7U8</accession>
<name>B1C7U8_9FIRM</name>
<dbReference type="InterPro" id="IPR041692">
    <property type="entry name" value="HHH_9"/>
</dbReference>
<dbReference type="PANTHER" id="PTHR10724">
    <property type="entry name" value="30S RIBOSOMAL PROTEIN S1"/>
    <property type="match status" value="1"/>
</dbReference>
<protein>
    <submittedName>
        <fullName evidence="3">Tex-like protein N-terminal domain protein</fullName>
    </submittedName>
</protein>
<dbReference type="RefSeq" id="WP_007049249.1">
    <property type="nucleotide sequence ID" value="NZ_DS560015.1"/>
</dbReference>
<dbReference type="FunFam" id="1.10.150.310:FF:000001">
    <property type="entry name" value="RNA-binding transcriptional accessory protein"/>
    <property type="match status" value="1"/>
</dbReference>
<dbReference type="HOGENOM" id="CLU_009833_0_2_9"/>
<gene>
    <name evidence="3" type="ORF">ANASTE_00802</name>
</gene>
<dbReference type="GO" id="GO:0003735">
    <property type="term" value="F:structural constituent of ribosome"/>
    <property type="evidence" value="ECO:0007669"/>
    <property type="project" value="TreeGrafter"/>
</dbReference>
<dbReference type="SMART" id="SM00732">
    <property type="entry name" value="YqgFc"/>
    <property type="match status" value="1"/>
</dbReference>
<comment type="caution">
    <text evidence="3">The sequence shown here is derived from an EMBL/GenBank/DDBJ whole genome shotgun (WGS) entry which is preliminary data.</text>
</comment>
<keyword evidence="1" id="KW-0175">Coiled coil</keyword>
<dbReference type="InterPro" id="IPR037027">
    <property type="entry name" value="YqgF/RNaseH-like_dom_sf"/>
</dbReference>
<feature type="domain" description="S1 motif" evidence="2">
    <location>
        <begin position="644"/>
        <end position="713"/>
    </location>
</feature>
<dbReference type="InterPro" id="IPR032639">
    <property type="entry name" value="Tex_YqgF"/>
</dbReference>
<dbReference type="eggNOG" id="COG2183">
    <property type="taxonomic scope" value="Bacteria"/>
</dbReference>
<dbReference type="Proteomes" id="UP000005178">
    <property type="component" value="Unassembled WGS sequence"/>
</dbReference>
<dbReference type="InterPro" id="IPR018974">
    <property type="entry name" value="Tex-like_N"/>
</dbReference>
<evidence type="ECO:0000313" key="4">
    <source>
        <dbReference type="Proteomes" id="UP000005178"/>
    </source>
</evidence>
<dbReference type="FunFam" id="3.30.420.140:FF:000001">
    <property type="entry name" value="RNA-binding transcriptional accessory protein"/>
    <property type="match status" value="1"/>
</dbReference>
<evidence type="ECO:0000256" key="1">
    <source>
        <dbReference type="SAM" id="Coils"/>
    </source>
</evidence>
<dbReference type="OrthoDB" id="9804714at2"/>
<reference evidence="3" key="1">
    <citation type="submission" date="2008-01" db="EMBL/GenBank/DDBJ databases">
        <authorList>
            <person name="Fulton L."/>
            <person name="Clifton S."/>
            <person name="Fulton B."/>
            <person name="Xu J."/>
            <person name="Minx P."/>
            <person name="Pepin K.H."/>
            <person name="Johnson M."/>
            <person name="Thiruvilangam P."/>
            <person name="Bhonagiri V."/>
            <person name="Nash W.E."/>
            <person name="Mardis E.R."/>
            <person name="Wilson R.K."/>
        </authorList>
    </citation>
    <scope>NUCLEOTIDE SEQUENCE [LARGE SCALE GENOMIC DNA]</scope>
    <source>
        <strain evidence="3">DSM 17244</strain>
    </source>
</reference>
<dbReference type="Gene3D" id="1.10.3500.10">
    <property type="entry name" value="Tex N-terminal region-like"/>
    <property type="match status" value="1"/>
</dbReference>
<dbReference type="InterPro" id="IPR012340">
    <property type="entry name" value="NA-bd_OB-fold"/>
</dbReference>
<dbReference type="GeneID" id="97999686"/>
<dbReference type="Pfam" id="PF12836">
    <property type="entry name" value="HHH_3"/>
    <property type="match status" value="1"/>
</dbReference>
<dbReference type="InterPro" id="IPR044146">
    <property type="entry name" value="S1_Tex"/>
</dbReference>
<dbReference type="GO" id="GO:0006412">
    <property type="term" value="P:translation"/>
    <property type="evidence" value="ECO:0007669"/>
    <property type="project" value="TreeGrafter"/>
</dbReference>
<dbReference type="AlphaFoldDB" id="B1C7U8"/>
<dbReference type="GO" id="GO:0003729">
    <property type="term" value="F:mRNA binding"/>
    <property type="evidence" value="ECO:0007669"/>
    <property type="project" value="UniProtKB-ARBA"/>
</dbReference>
<dbReference type="STRING" id="445971.ANASTE_00802"/>
<organism evidence="3 4">
    <name type="scientific">Anaerofustis stercorihominis DSM 17244</name>
    <dbReference type="NCBI Taxonomy" id="445971"/>
    <lineage>
        <taxon>Bacteria</taxon>
        <taxon>Bacillati</taxon>
        <taxon>Bacillota</taxon>
        <taxon>Clostridia</taxon>
        <taxon>Eubacteriales</taxon>
        <taxon>Eubacteriaceae</taxon>
        <taxon>Anaerofustis</taxon>
    </lineage>
</organism>
<dbReference type="GO" id="GO:0006139">
    <property type="term" value="P:nucleobase-containing compound metabolic process"/>
    <property type="evidence" value="ECO:0007669"/>
    <property type="project" value="InterPro"/>
</dbReference>
<dbReference type="Pfam" id="PF00575">
    <property type="entry name" value="S1"/>
    <property type="match status" value="1"/>
</dbReference>
<keyword evidence="4" id="KW-1185">Reference proteome</keyword>
<evidence type="ECO:0000259" key="2">
    <source>
        <dbReference type="PROSITE" id="PS50126"/>
    </source>
</evidence>
<dbReference type="Gene3D" id="2.40.50.140">
    <property type="entry name" value="Nucleic acid-binding proteins"/>
    <property type="match status" value="1"/>
</dbReference>
<dbReference type="InterPro" id="IPR010994">
    <property type="entry name" value="RuvA_2-like"/>
</dbReference>
<dbReference type="InterPro" id="IPR006641">
    <property type="entry name" value="YqgF/RNaseH-like_dom"/>
</dbReference>
<dbReference type="SUPFAM" id="SSF53098">
    <property type="entry name" value="Ribonuclease H-like"/>
    <property type="match status" value="1"/>
</dbReference>
<dbReference type="PANTHER" id="PTHR10724:SF10">
    <property type="entry name" value="S1 RNA-BINDING DOMAIN-CONTAINING PROTEIN 1"/>
    <property type="match status" value="1"/>
</dbReference>
<dbReference type="EMBL" id="ABIL02000005">
    <property type="protein sequence ID" value="EDS73085.1"/>
    <property type="molecule type" value="Genomic_DNA"/>
</dbReference>
<dbReference type="GO" id="GO:0005737">
    <property type="term" value="C:cytoplasm"/>
    <property type="evidence" value="ECO:0007669"/>
    <property type="project" value="UniProtKB-ARBA"/>
</dbReference>
<dbReference type="SUPFAM" id="SSF47781">
    <property type="entry name" value="RuvA domain 2-like"/>
    <property type="match status" value="2"/>
</dbReference>
<sequence>MQQIIETLASEFNQNKKHIENVIELLNKGDTVPFIARYRKELTGSMDDQLLREITDRLNYLINLNERKEEVKKSIASLEKLTGELEKSINDAKTLSEVEDLYRPYKPKRKTRASIAKEKGLEPLSDLIISQNTDLGDITELAKDYINEENGVNNEEEAIKGALDIIAESISDDAGIRKELKQFIRQRGKIASKNTKDEDSVYATYYDFSEGIKKLAGHKVLALNRGEKEGFLKVGISVDKEQALYIIHKHVIKNNKNSAYKYMTDTCIDAFDRLLFPSIEREIRNDLTDTANESAIKTFSTNLRQLLMQPPVKNKVTLGLDPAYRTGCKIAVVDWTGKVLDTTVIYPTPPHNKTEEAKKIINALIAKYNVEIISIGNGTASRESEKFVADTIKGTDVQYMIVNEAGASVYSASKLAAKEFPDFDVALRSAVSIARRLQDPLAELVKIDPKSIGVGQYQHDMPKARLNEALTGVVESVVNSVGVDLNTASVSLLEYVAGISSAVAKNIVAYREENGIYNKRSELLKVPKLGKKSYEQCAGFLRVAESLNPLDNSGVHPETYKAAKNVLELTGHTLKDVNTENISDLEEEAKKIGLSEIAEKCEIGIPTLKDILKELIKPGRDPREDIPAPILRSDVLEMEDLIVGMKLKGTVRNVVDFGAFVDIGVHQDGLVHISQISNTFIKHPSDILKTGDIVEVTVLDVNKDKNRISLSMIR</sequence>
<dbReference type="FunFam" id="1.10.10.650:FF:000001">
    <property type="entry name" value="S1 RNA-binding domain 1"/>
    <property type="match status" value="1"/>
</dbReference>
<reference evidence="3" key="2">
    <citation type="submission" date="2013-08" db="EMBL/GenBank/DDBJ databases">
        <title>Draft genome sequence of Anaerofustis stercorihominis (DSM 17244).</title>
        <authorList>
            <person name="Sudarsanam P."/>
            <person name="Ley R."/>
            <person name="Guruge J."/>
            <person name="Turnbaugh P.J."/>
            <person name="Mahowald M."/>
            <person name="Liep D."/>
            <person name="Gordon J."/>
        </authorList>
    </citation>
    <scope>NUCLEOTIDE SEQUENCE</scope>
    <source>
        <strain evidence="3">DSM 17244</strain>
    </source>
</reference>
<dbReference type="InterPro" id="IPR050437">
    <property type="entry name" value="Ribos_protein_bS1-like"/>
</dbReference>
<dbReference type="Gene3D" id="3.30.420.140">
    <property type="entry name" value="YqgF/RNase H-like domain"/>
    <property type="match status" value="1"/>
</dbReference>
<dbReference type="PROSITE" id="PS50126">
    <property type="entry name" value="S1"/>
    <property type="match status" value="1"/>
</dbReference>
<dbReference type="Pfam" id="PF09371">
    <property type="entry name" value="Tex_N"/>
    <property type="match status" value="1"/>
</dbReference>
<dbReference type="Gene3D" id="1.10.150.310">
    <property type="entry name" value="Tex RuvX-like domain-like"/>
    <property type="match status" value="1"/>
</dbReference>
<evidence type="ECO:0000313" key="3">
    <source>
        <dbReference type="EMBL" id="EDS73085.1"/>
    </source>
</evidence>
<dbReference type="Pfam" id="PF22706">
    <property type="entry name" value="Tex_central_region"/>
    <property type="match status" value="1"/>
</dbReference>
<dbReference type="SUPFAM" id="SSF50249">
    <property type="entry name" value="Nucleic acid-binding proteins"/>
    <property type="match status" value="1"/>
</dbReference>